<dbReference type="AlphaFoldDB" id="A0AAE0LH13"/>
<dbReference type="GO" id="GO:0000226">
    <property type="term" value="P:microtubule cytoskeleton organization"/>
    <property type="evidence" value="ECO:0007669"/>
    <property type="project" value="TreeGrafter"/>
</dbReference>
<sequence length="360" mass="39543">AARGLVVGLEGAHLLVDLGKLTVALHTYSKQQQQQQPPPVAPSPQDFFPSTCRAWVEAECEAMLQVLDVEDDMWVIKAAEGASTTSGFRPRLVHSMAAALSEASAAMGRDSALQLVIQQYVKSPLLLHGRKFHLRAHVLVAGGTPRRAFLHRRLLALQGAKHYDLEAADCAECHWTSLPPRTLQEEDRHMEGHEIQRQLWRSRAVPRNFINDTLLEVLRAQVGVALDAAGEHLSAPAGHFQLLNFEFLVDRLNQPWLLRVEEAPNTALSSAVALAVTENIAASAIQVMTDLHFGPSSRSSLSPARLQDMAQFEAVPGWSGERPENWPTSLAEGDVAQTTPEQAAQAALHKEARCEDIETR</sequence>
<dbReference type="Pfam" id="PF03133">
    <property type="entry name" value="TTL"/>
    <property type="match status" value="1"/>
</dbReference>
<protein>
    <submittedName>
        <fullName evidence="5">Uncharacterized protein</fullName>
    </submittedName>
</protein>
<comment type="caution">
    <text evidence="5">The sequence shown here is derived from an EMBL/GenBank/DDBJ whole genome shotgun (WGS) entry which is preliminary data.</text>
</comment>
<dbReference type="GO" id="GO:0015631">
    <property type="term" value="F:tubulin binding"/>
    <property type="evidence" value="ECO:0007669"/>
    <property type="project" value="TreeGrafter"/>
</dbReference>
<feature type="region of interest" description="Disordered" evidence="4">
    <location>
        <begin position="316"/>
        <end position="360"/>
    </location>
</feature>
<dbReference type="GO" id="GO:0036064">
    <property type="term" value="C:ciliary basal body"/>
    <property type="evidence" value="ECO:0007669"/>
    <property type="project" value="TreeGrafter"/>
</dbReference>
<name>A0AAE0LH13_9CHLO</name>
<dbReference type="Gene3D" id="3.30.470.20">
    <property type="entry name" value="ATP-grasp fold, B domain"/>
    <property type="match status" value="1"/>
</dbReference>
<dbReference type="GO" id="GO:0070740">
    <property type="term" value="F:tubulin-glutamic acid ligase activity"/>
    <property type="evidence" value="ECO:0007669"/>
    <property type="project" value="TreeGrafter"/>
</dbReference>
<feature type="compositionally biased region" description="Low complexity" evidence="4">
    <location>
        <begin position="336"/>
        <end position="347"/>
    </location>
</feature>
<feature type="compositionally biased region" description="Basic and acidic residues" evidence="4">
    <location>
        <begin position="348"/>
        <end position="360"/>
    </location>
</feature>
<reference evidence="5 6" key="1">
    <citation type="journal article" date="2015" name="Genome Biol. Evol.">
        <title>Comparative Genomics of a Bacterivorous Green Alga Reveals Evolutionary Causalities and Consequences of Phago-Mixotrophic Mode of Nutrition.</title>
        <authorList>
            <person name="Burns J.A."/>
            <person name="Paasch A."/>
            <person name="Narechania A."/>
            <person name="Kim E."/>
        </authorList>
    </citation>
    <scope>NUCLEOTIDE SEQUENCE [LARGE SCALE GENOMIC DNA]</scope>
    <source>
        <strain evidence="5 6">PLY_AMNH</strain>
    </source>
</reference>
<dbReference type="PANTHER" id="PTHR12241">
    <property type="entry name" value="TUBULIN POLYGLUTAMYLASE"/>
    <property type="match status" value="1"/>
</dbReference>
<accession>A0AAE0LH13</accession>
<evidence type="ECO:0000256" key="4">
    <source>
        <dbReference type="SAM" id="MobiDB-lite"/>
    </source>
</evidence>
<keyword evidence="1" id="KW-0436">Ligase</keyword>
<dbReference type="PROSITE" id="PS51221">
    <property type="entry name" value="TTL"/>
    <property type="match status" value="1"/>
</dbReference>
<evidence type="ECO:0000256" key="1">
    <source>
        <dbReference type="ARBA" id="ARBA00022598"/>
    </source>
</evidence>
<dbReference type="Proteomes" id="UP001190700">
    <property type="component" value="Unassembled WGS sequence"/>
</dbReference>
<feature type="non-terminal residue" evidence="5">
    <location>
        <position position="1"/>
    </location>
</feature>
<dbReference type="EMBL" id="LGRX02002073">
    <property type="protein sequence ID" value="KAK3284943.1"/>
    <property type="molecule type" value="Genomic_DNA"/>
</dbReference>
<keyword evidence="2" id="KW-0547">Nucleotide-binding</keyword>
<dbReference type="GO" id="GO:0005524">
    <property type="term" value="F:ATP binding"/>
    <property type="evidence" value="ECO:0007669"/>
    <property type="project" value="UniProtKB-KW"/>
</dbReference>
<evidence type="ECO:0000313" key="5">
    <source>
        <dbReference type="EMBL" id="KAK3284943.1"/>
    </source>
</evidence>
<evidence type="ECO:0000256" key="3">
    <source>
        <dbReference type="ARBA" id="ARBA00022840"/>
    </source>
</evidence>
<gene>
    <name evidence="5" type="ORF">CYMTET_7429</name>
</gene>
<dbReference type="InterPro" id="IPR004344">
    <property type="entry name" value="TTL/TTLL_fam"/>
</dbReference>
<evidence type="ECO:0000256" key="2">
    <source>
        <dbReference type="ARBA" id="ARBA00022741"/>
    </source>
</evidence>
<keyword evidence="6" id="KW-1185">Reference proteome</keyword>
<evidence type="ECO:0000313" key="6">
    <source>
        <dbReference type="Proteomes" id="UP001190700"/>
    </source>
</evidence>
<proteinExistence type="predicted"/>
<keyword evidence="3" id="KW-0067">ATP-binding</keyword>
<organism evidence="5 6">
    <name type="scientific">Cymbomonas tetramitiformis</name>
    <dbReference type="NCBI Taxonomy" id="36881"/>
    <lineage>
        <taxon>Eukaryota</taxon>
        <taxon>Viridiplantae</taxon>
        <taxon>Chlorophyta</taxon>
        <taxon>Pyramimonadophyceae</taxon>
        <taxon>Pyramimonadales</taxon>
        <taxon>Pyramimonadaceae</taxon>
        <taxon>Cymbomonas</taxon>
    </lineage>
</organism>